<dbReference type="EMBL" id="SAEB01000001">
    <property type="protein sequence ID" value="RVD90203.1"/>
    <property type="molecule type" value="Genomic_DNA"/>
</dbReference>
<feature type="compositionally biased region" description="Polar residues" evidence="1">
    <location>
        <begin position="87"/>
        <end position="101"/>
    </location>
</feature>
<gene>
    <name evidence="2" type="ORF">DFL_001179</name>
</gene>
<name>A0A437AGD4_ARTFL</name>
<feature type="region of interest" description="Disordered" evidence="1">
    <location>
        <begin position="106"/>
        <end position="125"/>
    </location>
</feature>
<accession>A0A437AGD4</accession>
<dbReference type="VEuPathDB" id="FungiDB:DFL_001179"/>
<evidence type="ECO:0000313" key="3">
    <source>
        <dbReference type="Proteomes" id="UP000283090"/>
    </source>
</evidence>
<dbReference type="AlphaFoldDB" id="A0A437AGD4"/>
<reference evidence="2 3" key="1">
    <citation type="submission" date="2019-01" db="EMBL/GenBank/DDBJ databases">
        <title>Intercellular communication is required for trap formation in the nematode-trapping fungus Duddingtonia flagrans.</title>
        <authorList>
            <person name="Youssar L."/>
            <person name="Wernet V."/>
            <person name="Hensel N."/>
            <person name="Hildebrandt H.-G."/>
            <person name="Fischer R."/>
        </authorList>
    </citation>
    <scope>NUCLEOTIDE SEQUENCE [LARGE SCALE GENOMIC DNA]</scope>
    <source>
        <strain evidence="2 3">CBS H-5679</strain>
    </source>
</reference>
<sequence length="171" mass="19431">MAHETHLKAIEHELVRDTRRAIYHEKLAVSENYGYEVCGEFVIRSTGGLENVYHATRSTQGSRFNEGKPSNRETGLETQEPRKTLENQKTQPVVMTPTTLPVETVKHGTPKRFADPDSGSGDEGDDELEVAKLNFVILRAAESYENKDWEKVEGYYNAALKVLEWYKGTRN</sequence>
<dbReference type="RefSeq" id="XP_067495747.1">
    <property type="nucleotide sequence ID" value="XM_067629758.1"/>
</dbReference>
<keyword evidence="3" id="KW-1185">Reference proteome</keyword>
<feature type="compositionally biased region" description="Basic and acidic residues" evidence="1">
    <location>
        <begin position="65"/>
        <end position="86"/>
    </location>
</feature>
<organism evidence="2 3">
    <name type="scientific">Arthrobotrys flagrans</name>
    <name type="common">Nematode-trapping fungus</name>
    <name type="synonym">Trichothecium flagrans</name>
    <dbReference type="NCBI Taxonomy" id="97331"/>
    <lineage>
        <taxon>Eukaryota</taxon>
        <taxon>Fungi</taxon>
        <taxon>Dikarya</taxon>
        <taxon>Ascomycota</taxon>
        <taxon>Pezizomycotina</taxon>
        <taxon>Orbiliomycetes</taxon>
        <taxon>Orbiliales</taxon>
        <taxon>Orbiliaceae</taxon>
        <taxon>Arthrobotrys</taxon>
    </lineage>
</organism>
<evidence type="ECO:0000256" key="1">
    <source>
        <dbReference type="SAM" id="MobiDB-lite"/>
    </source>
</evidence>
<comment type="caution">
    <text evidence="2">The sequence shown here is derived from an EMBL/GenBank/DDBJ whole genome shotgun (WGS) entry which is preliminary data.</text>
</comment>
<dbReference type="GeneID" id="93583490"/>
<dbReference type="Proteomes" id="UP000283090">
    <property type="component" value="Unassembled WGS sequence"/>
</dbReference>
<protein>
    <submittedName>
        <fullName evidence="2">Uncharacterized protein</fullName>
    </submittedName>
</protein>
<feature type="region of interest" description="Disordered" evidence="1">
    <location>
        <begin position="58"/>
        <end position="101"/>
    </location>
</feature>
<evidence type="ECO:0000313" key="2">
    <source>
        <dbReference type="EMBL" id="RVD90203.1"/>
    </source>
</evidence>
<proteinExistence type="predicted"/>